<organism evidence="13 14">
    <name type="scientific">Methylogaea oryzae</name>
    <dbReference type="NCBI Taxonomy" id="1295382"/>
    <lineage>
        <taxon>Bacteria</taxon>
        <taxon>Pseudomonadati</taxon>
        <taxon>Pseudomonadota</taxon>
        <taxon>Gammaproteobacteria</taxon>
        <taxon>Methylococcales</taxon>
        <taxon>Methylococcaceae</taxon>
        <taxon>Methylogaea</taxon>
    </lineage>
</organism>
<keyword evidence="4 9" id="KW-1003">Cell membrane</keyword>
<dbReference type="EMBL" id="AP019782">
    <property type="protein sequence ID" value="BBL71945.1"/>
    <property type="molecule type" value="Genomic_DNA"/>
</dbReference>
<keyword evidence="3 9" id="KW-0813">Transport</keyword>
<dbReference type="GO" id="GO:0005886">
    <property type="term" value="C:plasma membrane"/>
    <property type="evidence" value="ECO:0007669"/>
    <property type="project" value="UniProtKB-SubCell"/>
</dbReference>
<evidence type="ECO:0000259" key="11">
    <source>
        <dbReference type="Pfam" id="PF25994"/>
    </source>
</evidence>
<dbReference type="AlphaFoldDB" id="A0A8D4VQ14"/>
<keyword evidence="10" id="KW-0175">Coiled coil</keyword>
<evidence type="ECO:0000256" key="5">
    <source>
        <dbReference type="ARBA" id="ARBA00022519"/>
    </source>
</evidence>
<evidence type="ECO:0000256" key="2">
    <source>
        <dbReference type="ARBA" id="ARBA00009477"/>
    </source>
</evidence>
<gene>
    <name evidence="13" type="ORF">MoryE10_25510</name>
</gene>
<dbReference type="KEGG" id="moz:MoryE10_25510"/>
<evidence type="ECO:0000256" key="10">
    <source>
        <dbReference type="SAM" id="Coils"/>
    </source>
</evidence>
<dbReference type="NCBIfam" id="TIGR01843">
    <property type="entry name" value="type_I_hlyD"/>
    <property type="match status" value="1"/>
</dbReference>
<evidence type="ECO:0000259" key="12">
    <source>
        <dbReference type="Pfam" id="PF26002"/>
    </source>
</evidence>
<reference evidence="13" key="1">
    <citation type="submission" date="2019-06" db="EMBL/GenBank/DDBJ databases">
        <title>Complete genome sequence of Methylogaea oryzae strain JCM16910.</title>
        <authorList>
            <person name="Asakawa S."/>
        </authorList>
    </citation>
    <scope>NUCLEOTIDE SEQUENCE</scope>
    <source>
        <strain evidence="13">E10</strain>
    </source>
</reference>
<protein>
    <recommendedName>
        <fullName evidence="9">Membrane fusion protein (MFP) family protein</fullName>
    </recommendedName>
</protein>
<evidence type="ECO:0000256" key="3">
    <source>
        <dbReference type="ARBA" id="ARBA00022448"/>
    </source>
</evidence>
<keyword evidence="5 9" id="KW-0997">Cell inner membrane</keyword>
<dbReference type="PANTHER" id="PTHR30386">
    <property type="entry name" value="MEMBRANE FUSION SUBUNIT OF EMRAB-TOLC MULTIDRUG EFFLUX PUMP"/>
    <property type="match status" value="1"/>
</dbReference>
<keyword evidence="14" id="KW-1185">Reference proteome</keyword>
<dbReference type="Proteomes" id="UP000824988">
    <property type="component" value="Chromosome"/>
</dbReference>
<dbReference type="InterPro" id="IPR058982">
    <property type="entry name" value="Beta-barrel_AprE"/>
</dbReference>
<feature type="coiled-coil region" evidence="10">
    <location>
        <begin position="257"/>
        <end position="302"/>
    </location>
</feature>
<evidence type="ECO:0000256" key="7">
    <source>
        <dbReference type="ARBA" id="ARBA00022989"/>
    </source>
</evidence>
<sequence length="456" mass="50925">MRKQPPPLDTPDAAENSPIRLGSRQRHLLADSVHIEEEFIPDFIRPMLGLGAVIVVLFFLWASLTHVTEVARAPGEVIPIGKSKTVQHLDGGVVQEILAEERMLVQEGQVLLRLDGSQAQAELRQTAARLVALKLRAERLSAFADGREPDFRSLAGPYADLLADQVTIYRNQIATRDSTLSILDRQIEQRKQRIAQSQTALAAAKQHQALTGEMVRMREDLAARQLVKRTVLLETLRAKVTADSEVTRIREDIGVSQQELAETLNRREDTINQLRHDALNEMGSVRAQIAEVEESIQHLKAKVHRLVITAPHRGYVQDLKVLTLGQVIQPGAVLMQIVPDDMPLEAEIHIQPKDIGYVRADQRVNLKVLSFDYSRYGFATGVLKRVAASSTTDDSNQTFYRGWVTLDHPYVGKTPGRNLLQPGMGVEAEILTGEKTVLAYLSKPVIDVVTRSFHER</sequence>
<comment type="similarity">
    <text evidence="2 9">Belongs to the membrane fusion protein (MFP) (TC 8.A.1) family.</text>
</comment>
<dbReference type="Pfam" id="PF25994">
    <property type="entry name" value="HH_AprE"/>
    <property type="match status" value="1"/>
</dbReference>
<dbReference type="InterPro" id="IPR058781">
    <property type="entry name" value="HH_AprE-like"/>
</dbReference>
<accession>A0A8D4VQ14</accession>
<evidence type="ECO:0000313" key="14">
    <source>
        <dbReference type="Proteomes" id="UP000824988"/>
    </source>
</evidence>
<feature type="domain" description="AprE-like beta-barrel" evidence="12">
    <location>
        <begin position="345"/>
        <end position="433"/>
    </location>
</feature>
<keyword evidence="7" id="KW-1133">Transmembrane helix</keyword>
<name>A0A8D4VQ14_9GAMM</name>
<dbReference type="InterPro" id="IPR010129">
    <property type="entry name" value="T1SS_HlyD"/>
</dbReference>
<comment type="subcellular location">
    <subcellularLocation>
        <location evidence="1 9">Cell inner membrane</location>
        <topology evidence="1 9">Single-pass membrane protein</topology>
    </subcellularLocation>
</comment>
<dbReference type="InterPro" id="IPR050739">
    <property type="entry name" value="MFP"/>
</dbReference>
<proteinExistence type="inferred from homology"/>
<evidence type="ECO:0000256" key="6">
    <source>
        <dbReference type="ARBA" id="ARBA00022692"/>
    </source>
</evidence>
<dbReference type="Pfam" id="PF26002">
    <property type="entry name" value="Beta-barrel_AprE"/>
    <property type="match status" value="1"/>
</dbReference>
<evidence type="ECO:0000256" key="9">
    <source>
        <dbReference type="RuleBase" id="RU365093"/>
    </source>
</evidence>
<dbReference type="PANTHER" id="PTHR30386:SF26">
    <property type="entry name" value="TRANSPORT PROTEIN COMB"/>
    <property type="match status" value="1"/>
</dbReference>
<feature type="domain" description="AprE-like long alpha-helical hairpin" evidence="11">
    <location>
        <begin position="119"/>
        <end position="300"/>
    </location>
</feature>
<dbReference type="RefSeq" id="WP_221047274.1">
    <property type="nucleotide sequence ID" value="NZ_AP019782.1"/>
</dbReference>
<dbReference type="GO" id="GO:0015031">
    <property type="term" value="P:protein transport"/>
    <property type="evidence" value="ECO:0007669"/>
    <property type="project" value="InterPro"/>
</dbReference>
<evidence type="ECO:0000256" key="8">
    <source>
        <dbReference type="ARBA" id="ARBA00023136"/>
    </source>
</evidence>
<evidence type="ECO:0000256" key="1">
    <source>
        <dbReference type="ARBA" id="ARBA00004377"/>
    </source>
</evidence>
<evidence type="ECO:0000313" key="13">
    <source>
        <dbReference type="EMBL" id="BBL71945.1"/>
    </source>
</evidence>
<keyword evidence="6" id="KW-0812">Transmembrane</keyword>
<keyword evidence="8" id="KW-0472">Membrane</keyword>
<evidence type="ECO:0000256" key="4">
    <source>
        <dbReference type="ARBA" id="ARBA00022475"/>
    </source>
</evidence>